<feature type="compositionally biased region" description="Acidic residues" evidence="1">
    <location>
        <begin position="99"/>
        <end position="120"/>
    </location>
</feature>
<feature type="region of interest" description="Disordered" evidence="1">
    <location>
        <begin position="87"/>
        <end position="220"/>
    </location>
</feature>
<sequence>MDLLGGYNSDSSDSNSDSNDKVIVKTTVSAAAAAITNNAIKKNATTTTTTTSAKNNNNNKINKADKKKRVIGKKLLKLSSVLPPHILNQLQQGGGGGGDDTEDSSDDDNSNDNNNDESDDDNKNKKNKLRKTTPKLAPKTTTRDYSKDSGLMGMLQELSKSKSINSSSSFNKNNKQSKILGGDDDSNPTEMDSQESKTKSTETKAASSSTSESSTKSTFSLGDAFVTATVETIKRKRTQQPTTTKVRNIHGNVGSSQETQKDLRKEKQQLKEDSSDRIISSSSTISAVPRVSSTPLYTNRLPRPSTSTIAPPPRGRGMATSSLRPAAPHSGLSSTTSSNYYNTYTPVTQSTSSSTSTASNNLGGGGGGGKGKKKQLSRKRQMEQMLRAGRLDEVQGDHELQGVAHIYNAPSEYGSSSGAAAATAVDSIRVVPTGAYDPATGTTSTSRDVTGTQKNKNQLNSLLANAAALENHRMQIGGTSNTANAYKATAKRKYGW</sequence>
<dbReference type="OrthoDB" id="56747at2759"/>
<accession>A0A1E7FRA9</accession>
<reference evidence="2 3" key="1">
    <citation type="submission" date="2016-09" db="EMBL/GenBank/DDBJ databases">
        <title>Extensive genetic diversity and differential bi-allelic expression allows diatom success in the polar Southern Ocean.</title>
        <authorList>
            <consortium name="DOE Joint Genome Institute"/>
            <person name="Mock T."/>
            <person name="Otillar R.P."/>
            <person name="Strauss J."/>
            <person name="Dupont C."/>
            <person name="Frickenhaus S."/>
            <person name="Maumus F."/>
            <person name="Mcmullan M."/>
            <person name="Sanges R."/>
            <person name="Schmutz J."/>
            <person name="Toseland A."/>
            <person name="Valas R."/>
            <person name="Veluchamy A."/>
            <person name="Ward B.J."/>
            <person name="Allen A."/>
            <person name="Barry K."/>
            <person name="Falciatore A."/>
            <person name="Ferrante M."/>
            <person name="Fortunato A.E."/>
            <person name="Gloeckner G."/>
            <person name="Gruber A."/>
            <person name="Hipkin R."/>
            <person name="Janech M."/>
            <person name="Kroth P."/>
            <person name="Leese F."/>
            <person name="Lindquist E."/>
            <person name="Lyon B.R."/>
            <person name="Martin J."/>
            <person name="Mayer C."/>
            <person name="Parker M."/>
            <person name="Quesneville H."/>
            <person name="Raymond J."/>
            <person name="Uhlig C."/>
            <person name="Valentin K.U."/>
            <person name="Worden A.Z."/>
            <person name="Armbrust E.V."/>
            <person name="Bowler C."/>
            <person name="Green B."/>
            <person name="Moulton V."/>
            <person name="Van Oosterhout C."/>
            <person name="Grigoriev I."/>
        </authorList>
    </citation>
    <scope>NUCLEOTIDE SEQUENCE [LARGE SCALE GENOMIC DNA]</scope>
    <source>
        <strain evidence="2 3">CCMP1102</strain>
    </source>
</reference>
<dbReference type="AlphaFoldDB" id="A0A1E7FRA9"/>
<feature type="region of interest" description="Disordered" evidence="1">
    <location>
        <begin position="1"/>
        <end position="20"/>
    </location>
</feature>
<feature type="compositionally biased region" description="Low complexity" evidence="1">
    <location>
        <begin position="277"/>
        <end position="293"/>
    </location>
</feature>
<protein>
    <submittedName>
        <fullName evidence="2">Uncharacterized protein</fullName>
    </submittedName>
</protein>
<name>A0A1E7FRA9_9STRA</name>
<feature type="compositionally biased region" description="Low complexity" evidence="1">
    <location>
        <begin position="8"/>
        <end position="17"/>
    </location>
</feature>
<dbReference type="Proteomes" id="UP000095751">
    <property type="component" value="Unassembled WGS sequence"/>
</dbReference>
<organism evidence="2 3">
    <name type="scientific">Fragilariopsis cylindrus CCMP1102</name>
    <dbReference type="NCBI Taxonomy" id="635003"/>
    <lineage>
        <taxon>Eukaryota</taxon>
        <taxon>Sar</taxon>
        <taxon>Stramenopiles</taxon>
        <taxon>Ochrophyta</taxon>
        <taxon>Bacillariophyta</taxon>
        <taxon>Bacillariophyceae</taxon>
        <taxon>Bacillariophycidae</taxon>
        <taxon>Bacillariales</taxon>
        <taxon>Bacillariaceae</taxon>
        <taxon>Fragilariopsis</taxon>
    </lineage>
</organism>
<keyword evidence="3" id="KW-1185">Reference proteome</keyword>
<feature type="compositionally biased region" description="Low complexity" evidence="1">
    <location>
        <begin position="333"/>
        <end position="359"/>
    </location>
</feature>
<feature type="region of interest" description="Disordered" evidence="1">
    <location>
        <begin position="39"/>
        <end position="68"/>
    </location>
</feature>
<evidence type="ECO:0000313" key="3">
    <source>
        <dbReference type="Proteomes" id="UP000095751"/>
    </source>
</evidence>
<dbReference type="EMBL" id="KV784354">
    <property type="protein sequence ID" value="OEU20645.1"/>
    <property type="molecule type" value="Genomic_DNA"/>
</dbReference>
<feature type="region of interest" description="Disordered" evidence="1">
    <location>
        <begin position="235"/>
        <end position="382"/>
    </location>
</feature>
<dbReference type="KEGG" id="fcy:FRACYDRAFT_234277"/>
<feature type="compositionally biased region" description="Low complexity" evidence="1">
    <location>
        <begin position="39"/>
        <end position="61"/>
    </location>
</feature>
<feature type="compositionally biased region" description="Low complexity" evidence="1">
    <location>
        <begin position="161"/>
        <end position="178"/>
    </location>
</feature>
<feature type="compositionally biased region" description="Basic residues" evidence="1">
    <location>
        <begin position="370"/>
        <end position="379"/>
    </location>
</feature>
<feature type="compositionally biased region" description="Low complexity" evidence="1">
    <location>
        <begin position="203"/>
        <end position="218"/>
    </location>
</feature>
<proteinExistence type="predicted"/>
<evidence type="ECO:0000313" key="2">
    <source>
        <dbReference type="EMBL" id="OEU20645.1"/>
    </source>
</evidence>
<gene>
    <name evidence="2" type="ORF">FRACYDRAFT_234277</name>
</gene>
<feature type="compositionally biased region" description="Basic and acidic residues" evidence="1">
    <location>
        <begin position="259"/>
        <end position="276"/>
    </location>
</feature>
<dbReference type="InParanoid" id="A0A1E7FRA9"/>
<evidence type="ECO:0000256" key="1">
    <source>
        <dbReference type="SAM" id="MobiDB-lite"/>
    </source>
</evidence>